<feature type="region of interest" description="Disordered" evidence="1">
    <location>
        <begin position="190"/>
        <end position="237"/>
    </location>
</feature>
<organism evidence="3 4">
    <name type="scientific">Saccharata proteae CBS 121410</name>
    <dbReference type="NCBI Taxonomy" id="1314787"/>
    <lineage>
        <taxon>Eukaryota</taxon>
        <taxon>Fungi</taxon>
        <taxon>Dikarya</taxon>
        <taxon>Ascomycota</taxon>
        <taxon>Pezizomycotina</taxon>
        <taxon>Dothideomycetes</taxon>
        <taxon>Dothideomycetes incertae sedis</taxon>
        <taxon>Botryosphaeriales</taxon>
        <taxon>Saccharataceae</taxon>
        <taxon>Saccharata</taxon>
    </lineage>
</organism>
<feature type="region of interest" description="Disordered" evidence="1">
    <location>
        <begin position="409"/>
        <end position="443"/>
    </location>
</feature>
<feature type="compositionally biased region" description="Low complexity" evidence="1">
    <location>
        <begin position="267"/>
        <end position="277"/>
    </location>
</feature>
<dbReference type="Proteomes" id="UP000799776">
    <property type="component" value="Unassembled WGS sequence"/>
</dbReference>
<sequence length="518" mass="56445">MGSPERPASKPSLLPAFEPLSSSPIARAPKRKFEEDPTASLPRAELKYYPTPLPTSSTGILPSSPQRQMPPSTQRALSQLSERNPLCAVPTIELPATGQLITMGRSSNSSDHQLSANRLISRIHISAAYMPRTGEVVIEVLGWNGAKVHCDGQIFELAKGDTFQSGSERAAIMLDVHDTRVLIAWPATGRKRSPSVHSDTTWNDESPIRKSVDASRFNSSPPPFGVQSPGSPSHAAQANNDLTFLASDPADVQVYEDGESGDDRAKAAAAAEASSEASHQRPRSSSSAQENLRTSQTSVQESFQPDGFSDPDEENDPIVHSFGPFGHNLLSRMESFPGNSGTNTPTPTSPQNKRRRPLTSSTSQSPQKHKSSETARLLNESPIKNHVINQLAFSRLHSMPLSIILGNLPTELKFGPGTSGRPARSGRDSMKDEQSAESSARLTGEDLRMLLDKIPCIGEINREGKDAAGQPLENQYYYVPEMDENQHRKDAVVGGIGGTGLRQVRKAHKQYYWKRPRH</sequence>
<dbReference type="CDD" id="cd22699">
    <property type="entry name" value="FHA_PLM2-like"/>
    <property type="match status" value="1"/>
</dbReference>
<dbReference type="PROSITE" id="PS50006">
    <property type="entry name" value="FHA_DOMAIN"/>
    <property type="match status" value="1"/>
</dbReference>
<feature type="domain" description="FHA" evidence="2">
    <location>
        <begin position="101"/>
        <end position="149"/>
    </location>
</feature>
<name>A0A6A5YDS9_9PEZI</name>
<feature type="compositionally biased region" description="Polar residues" evidence="1">
    <location>
        <begin position="54"/>
        <end position="73"/>
    </location>
</feature>
<dbReference type="OrthoDB" id="5348546at2759"/>
<evidence type="ECO:0000313" key="3">
    <source>
        <dbReference type="EMBL" id="KAF2089636.1"/>
    </source>
</evidence>
<gene>
    <name evidence="3" type="ORF">K490DRAFT_36721</name>
</gene>
<feature type="compositionally biased region" description="Low complexity" evidence="1">
    <location>
        <begin position="337"/>
        <end position="350"/>
    </location>
</feature>
<feature type="region of interest" description="Disordered" evidence="1">
    <location>
        <begin position="254"/>
        <end position="378"/>
    </location>
</feature>
<reference evidence="3" key="1">
    <citation type="journal article" date="2020" name="Stud. Mycol.">
        <title>101 Dothideomycetes genomes: a test case for predicting lifestyles and emergence of pathogens.</title>
        <authorList>
            <person name="Haridas S."/>
            <person name="Albert R."/>
            <person name="Binder M."/>
            <person name="Bloem J."/>
            <person name="Labutti K."/>
            <person name="Salamov A."/>
            <person name="Andreopoulos B."/>
            <person name="Baker S."/>
            <person name="Barry K."/>
            <person name="Bills G."/>
            <person name="Bluhm B."/>
            <person name="Cannon C."/>
            <person name="Castanera R."/>
            <person name="Culley D."/>
            <person name="Daum C."/>
            <person name="Ezra D."/>
            <person name="Gonzalez J."/>
            <person name="Henrissat B."/>
            <person name="Kuo A."/>
            <person name="Liang C."/>
            <person name="Lipzen A."/>
            <person name="Lutzoni F."/>
            <person name="Magnuson J."/>
            <person name="Mondo S."/>
            <person name="Nolan M."/>
            <person name="Ohm R."/>
            <person name="Pangilinan J."/>
            <person name="Park H.-J."/>
            <person name="Ramirez L."/>
            <person name="Alfaro M."/>
            <person name="Sun H."/>
            <person name="Tritt A."/>
            <person name="Yoshinaga Y."/>
            <person name="Zwiers L.-H."/>
            <person name="Turgeon B."/>
            <person name="Goodwin S."/>
            <person name="Spatafora J."/>
            <person name="Crous P."/>
            <person name="Grigoriev I."/>
        </authorList>
    </citation>
    <scope>NUCLEOTIDE SEQUENCE</scope>
    <source>
        <strain evidence="3">CBS 121410</strain>
    </source>
</reference>
<dbReference type="EMBL" id="ML978714">
    <property type="protein sequence ID" value="KAF2089636.1"/>
    <property type="molecule type" value="Genomic_DNA"/>
</dbReference>
<proteinExistence type="predicted"/>
<evidence type="ECO:0000313" key="4">
    <source>
        <dbReference type="Proteomes" id="UP000799776"/>
    </source>
</evidence>
<evidence type="ECO:0000256" key="1">
    <source>
        <dbReference type="SAM" id="MobiDB-lite"/>
    </source>
</evidence>
<feature type="compositionally biased region" description="Basic and acidic residues" evidence="1">
    <location>
        <begin position="425"/>
        <end position="434"/>
    </location>
</feature>
<accession>A0A6A5YDS9</accession>
<evidence type="ECO:0000259" key="2">
    <source>
        <dbReference type="PROSITE" id="PS50006"/>
    </source>
</evidence>
<feature type="region of interest" description="Disordered" evidence="1">
    <location>
        <begin position="1"/>
        <end position="73"/>
    </location>
</feature>
<keyword evidence="4" id="KW-1185">Reference proteome</keyword>
<dbReference type="AlphaFoldDB" id="A0A6A5YDS9"/>
<feature type="compositionally biased region" description="Polar residues" evidence="1">
    <location>
        <begin position="283"/>
        <end position="303"/>
    </location>
</feature>
<feature type="compositionally biased region" description="Polar residues" evidence="1">
    <location>
        <begin position="195"/>
        <end position="204"/>
    </location>
</feature>
<feature type="compositionally biased region" description="Polar residues" evidence="1">
    <location>
        <begin position="228"/>
        <end position="237"/>
    </location>
</feature>
<protein>
    <recommendedName>
        <fullName evidence="2">FHA domain-containing protein</fullName>
    </recommendedName>
</protein>
<dbReference type="InterPro" id="IPR000253">
    <property type="entry name" value="FHA_dom"/>
</dbReference>